<dbReference type="CDD" id="cd05380">
    <property type="entry name" value="CAP_euk"/>
    <property type="match status" value="1"/>
</dbReference>
<dbReference type="OrthoDB" id="5874910at2759"/>
<sequence length="254" mass="28240">MRSGSCNRNNGMTDEARNTFLNEHNKLRSLVAKGMAENPLGSNGYAPKAARMLKMVYDCTVEQTALNHARQCQFKHSTSSGNGENLWMMTPTKDNLTAMAILRDLFFEASQSWFSELKKSGVPPDNRLTMELWNRPNKVVGHYTQVSTSFTVRAFYSRLGCDLIEDGMGGFVQTWLWDCVMPADDTRCMSVCTSVSSTFSIFLVVCTKTELKYSSGNMIGSLIYNVGEPCKTDSNCQCNGCTCSRNEALCIKPA</sequence>
<dbReference type="InterPro" id="IPR035940">
    <property type="entry name" value="CAP_sf"/>
</dbReference>
<dbReference type="SMART" id="SM00198">
    <property type="entry name" value="SCP"/>
    <property type="match status" value="1"/>
</dbReference>
<gene>
    <name evidence="2" type="ORF">ACOC_LOCUS11698</name>
</gene>
<reference evidence="4" key="1">
    <citation type="submission" date="2017-02" db="UniProtKB">
        <authorList>
            <consortium name="WormBaseParasite"/>
        </authorList>
    </citation>
    <scope>IDENTIFICATION</scope>
</reference>
<dbReference type="PANTHER" id="PTHR10334">
    <property type="entry name" value="CYSTEINE-RICH SECRETORY PROTEIN-RELATED"/>
    <property type="match status" value="1"/>
</dbReference>
<feature type="domain" description="SCP" evidence="1">
    <location>
        <begin position="15"/>
        <end position="174"/>
    </location>
</feature>
<evidence type="ECO:0000313" key="3">
    <source>
        <dbReference type="Proteomes" id="UP000267027"/>
    </source>
</evidence>
<reference evidence="2 3" key="2">
    <citation type="submission" date="2018-11" db="EMBL/GenBank/DDBJ databases">
        <authorList>
            <consortium name="Pathogen Informatics"/>
        </authorList>
    </citation>
    <scope>NUCLEOTIDE SEQUENCE [LARGE SCALE GENOMIC DNA]</scope>
    <source>
        <strain evidence="2 3">Costa Rica</strain>
    </source>
</reference>
<evidence type="ECO:0000313" key="4">
    <source>
        <dbReference type="WBParaSite" id="ACOC_0001169701-mRNA-1"/>
    </source>
</evidence>
<dbReference type="Proteomes" id="UP000267027">
    <property type="component" value="Unassembled WGS sequence"/>
</dbReference>
<dbReference type="InterPro" id="IPR001283">
    <property type="entry name" value="CRISP-related"/>
</dbReference>
<dbReference type="OMA" id="RNEALCI"/>
<protein>
    <submittedName>
        <fullName evidence="4">SCP domain-containing protein</fullName>
    </submittedName>
</protein>
<proteinExistence type="predicted"/>
<dbReference type="AlphaFoldDB" id="A0A0R3PYY9"/>
<accession>A0A0R3PYY9</accession>
<evidence type="ECO:0000313" key="2">
    <source>
        <dbReference type="EMBL" id="VDM63283.1"/>
    </source>
</evidence>
<dbReference type="SUPFAM" id="SSF55797">
    <property type="entry name" value="PR-1-like"/>
    <property type="match status" value="1"/>
</dbReference>
<organism evidence="4">
    <name type="scientific">Angiostrongylus costaricensis</name>
    <name type="common">Nematode worm</name>
    <dbReference type="NCBI Taxonomy" id="334426"/>
    <lineage>
        <taxon>Eukaryota</taxon>
        <taxon>Metazoa</taxon>
        <taxon>Ecdysozoa</taxon>
        <taxon>Nematoda</taxon>
        <taxon>Chromadorea</taxon>
        <taxon>Rhabditida</taxon>
        <taxon>Rhabditina</taxon>
        <taxon>Rhabditomorpha</taxon>
        <taxon>Strongyloidea</taxon>
        <taxon>Metastrongylidae</taxon>
        <taxon>Angiostrongylus</taxon>
    </lineage>
</organism>
<dbReference type="EMBL" id="UYYA01004764">
    <property type="protein sequence ID" value="VDM63283.1"/>
    <property type="molecule type" value="Genomic_DNA"/>
</dbReference>
<name>A0A0R3PYY9_ANGCS</name>
<evidence type="ECO:0000259" key="1">
    <source>
        <dbReference type="SMART" id="SM00198"/>
    </source>
</evidence>
<keyword evidence="3" id="KW-1185">Reference proteome</keyword>
<dbReference type="WBParaSite" id="ACOC_0001169701-mRNA-1">
    <property type="protein sequence ID" value="ACOC_0001169701-mRNA-1"/>
    <property type="gene ID" value="ACOC_0001169701"/>
</dbReference>
<dbReference type="InterPro" id="IPR014044">
    <property type="entry name" value="CAP_dom"/>
</dbReference>
<dbReference type="Pfam" id="PF00188">
    <property type="entry name" value="CAP"/>
    <property type="match status" value="1"/>
</dbReference>
<dbReference type="Gene3D" id="3.40.33.10">
    <property type="entry name" value="CAP"/>
    <property type="match status" value="1"/>
</dbReference>